<dbReference type="Proteomes" id="UP000269221">
    <property type="component" value="Unassembled WGS sequence"/>
</dbReference>
<gene>
    <name evidence="1" type="ORF">DUI87_29434</name>
</gene>
<sequence length="233" mass="26277">MGDIRRKLQKLRGTDGRNLETLWDEVWRVFSNREEGYKQGMRKLVAVLLSSVGVKGSIKASYSSRLDLKDTPLDDAETWFTDASSYVISGKRHAGYAEILRLLEAVQLPEQVAIMHVKAYQKVSSELEEGNELADREAKEAAKGEITIEGALIPNGQVSLEALGTSHQLIRTNYTMHHKLSPAPIGMNLTLVRQIMKHQDLAEILKKIQEKGQKTLVIVYHDIKRDKQSITKE</sequence>
<reference evidence="1 2" key="1">
    <citation type="submission" date="2018-07" db="EMBL/GenBank/DDBJ databases">
        <title>A high quality draft genome assembly of the barn swallow (H. rustica rustica).</title>
        <authorList>
            <person name="Formenti G."/>
            <person name="Chiara M."/>
            <person name="Poveda L."/>
            <person name="Francoijs K.-J."/>
            <person name="Bonisoli-Alquati A."/>
            <person name="Canova L."/>
            <person name="Gianfranceschi L."/>
            <person name="Horner D.S."/>
            <person name="Saino N."/>
        </authorList>
    </citation>
    <scope>NUCLEOTIDE SEQUENCE [LARGE SCALE GENOMIC DNA]</scope>
    <source>
        <strain evidence="1">Chelidonia</strain>
        <tissue evidence="1">Blood</tissue>
    </source>
</reference>
<dbReference type="AlphaFoldDB" id="A0A3M0J768"/>
<dbReference type="GO" id="GO:0003676">
    <property type="term" value="F:nucleic acid binding"/>
    <property type="evidence" value="ECO:0007669"/>
    <property type="project" value="InterPro"/>
</dbReference>
<accession>A0A3M0J768</accession>
<evidence type="ECO:0000313" key="1">
    <source>
        <dbReference type="EMBL" id="RMB94619.1"/>
    </source>
</evidence>
<dbReference type="OrthoDB" id="9950135at2759"/>
<dbReference type="InterPro" id="IPR036397">
    <property type="entry name" value="RNaseH_sf"/>
</dbReference>
<keyword evidence="2" id="KW-1185">Reference proteome</keyword>
<proteinExistence type="predicted"/>
<organism evidence="1 2">
    <name type="scientific">Hirundo rustica rustica</name>
    <dbReference type="NCBI Taxonomy" id="333673"/>
    <lineage>
        <taxon>Eukaryota</taxon>
        <taxon>Metazoa</taxon>
        <taxon>Chordata</taxon>
        <taxon>Craniata</taxon>
        <taxon>Vertebrata</taxon>
        <taxon>Euteleostomi</taxon>
        <taxon>Archelosauria</taxon>
        <taxon>Archosauria</taxon>
        <taxon>Dinosauria</taxon>
        <taxon>Saurischia</taxon>
        <taxon>Theropoda</taxon>
        <taxon>Coelurosauria</taxon>
        <taxon>Aves</taxon>
        <taxon>Neognathae</taxon>
        <taxon>Neoaves</taxon>
        <taxon>Telluraves</taxon>
        <taxon>Australaves</taxon>
        <taxon>Passeriformes</taxon>
        <taxon>Sylvioidea</taxon>
        <taxon>Hirundinidae</taxon>
        <taxon>Hirundo</taxon>
    </lineage>
</organism>
<dbReference type="Gene3D" id="3.30.420.10">
    <property type="entry name" value="Ribonuclease H-like superfamily/Ribonuclease H"/>
    <property type="match status" value="1"/>
</dbReference>
<dbReference type="EMBL" id="QRBI01000197">
    <property type="protein sequence ID" value="RMB94619.1"/>
    <property type="molecule type" value="Genomic_DNA"/>
</dbReference>
<comment type="caution">
    <text evidence="1">The sequence shown here is derived from an EMBL/GenBank/DDBJ whole genome shotgun (WGS) entry which is preliminary data.</text>
</comment>
<evidence type="ECO:0000313" key="2">
    <source>
        <dbReference type="Proteomes" id="UP000269221"/>
    </source>
</evidence>
<name>A0A3M0J768_HIRRU</name>
<protein>
    <submittedName>
        <fullName evidence="1">Uncharacterized protein</fullName>
    </submittedName>
</protein>